<evidence type="ECO:0000256" key="1">
    <source>
        <dbReference type="SAM" id="Phobius"/>
    </source>
</evidence>
<dbReference type="EMBL" id="WMFA01000008">
    <property type="protein sequence ID" value="MYL72386.1"/>
    <property type="molecule type" value="Genomic_DNA"/>
</dbReference>
<organism evidence="2 3">
    <name type="scientific">Halobacillus litoralis</name>
    <dbReference type="NCBI Taxonomy" id="45668"/>
    <lineage>
        <taxon>Bacteria</taxon>
        <taxon>Bacillati</taxon>
        <taxon>Bacillota</taxon>
        <taxon>Bacilli</taxon>
        <taxon>Bacillales</taxon>
        <taxon>Bacillaceae</taxon>
        <taxon>Halobacillus</taxon>
    </lineage>
</organism>
<dbReference type="GeneID" id="78008550"/>
<dbReference type="Proteomes" id="UP000450457">
    <property type="component" value="Unassembled WGS sequence"/>
</dbReference>
<keyword evidence="1" id="KW-0472">Membrane</keyword>
<accession>A0A845FFJ3</accession>
<feature type="transmembrane region" description="Helical" evidence="1">
    <location>
        <begin position="41"/>
        <end position="57"/>
    </location>
</feature>
<keyword evidence="1" id="KW-0812">Transmembrane</keyword>
<sequence>METVGVMIMIAIAVALDYFWFDRDRKRWGWMKNWTRLQRGLFLTSFFVAAMVIYIGMSL</sequence>
<keyword evidence="1" id="KW-1133">Transmembrane helix</keyword>
<name>A0A845FFJ3_9BACI</name>
<reference evidence="2 3" key="1">
    <citation type="submission" date="2019-11" db="EMBL/GenBank/DDBJ databases">
        <title>Genome sequences of 17 halophilic strains isolated from different environments.</title>
        <authorList>
            <person name="Furrow R.E."/>
        </authorList>
    </citation>
    <scope>NUCLEOTIDE SEQUENCE [LARGE SCALE GENOMIC DNA]</scope>
    <source>
        <strain evidence="2 3">SL-4</strain>
    </source>
</reference>
<evidence type="ECO:0000313" key="3">
    <source>
        <dbReference type="Proteomes" id="UP000450457"/>
    </source>
</evidence>
<dbReference type="AlphaFoldDB" id="A0A845FFJ3"/>
<comment type="caution">
    <text evidence="2">The sequence shown here is derived from an EMBL/GenBank/DDBJ whole genome shotgun (WGS) entry which is preliminary data.</text>
</comment>
<gene>
    <name evidence="2" type="ORF">GLW00_16185</name>
</gene>
<protein>
    <submittedName>
        <fullName evidence="2">Uncharacterized protein</fullName>
    </submittedName>
</protein>
<dbReference type="RefSeq" id="WP_160915787.1">
    <property type="nucleotide sequence ID" value="NZ_WMFA01000008.1"/>
</dbReference>
<dbReference type="OrthoDB" id="2941095at2"/>
<proteinExistence type="predicted"/>
<evidence type="ECO:0000313" key="2">
    <source>
        <dbReference type="EMBL" id="MYL72386.1"/>
    </source>
</evidence>
<feature type="transmembrane region" description="Helical" evidence="1">
    <location>
        <begin position="6"/>
        <end position="21"/>
    </location>
</feature>